<dbReference type="EMBL" id="DS989854">
    <property type="protein sequence ID" value="EDX74084.1"/>
    <property type="molecule type" value="Genomic_DNA"/>
</dbReference>
<dbReference type="RefSeq" id="WP_006102389.1">
    <property type="nucleotide sequence ID" value="NZ_DS989854.1"/>
</dbReference>
<reference evidence="1 2" key="1">
    <citation type="submission" date="2008-07" db="EMBL/GenBank/DDBJ databases">
        <authorList>
            <person name="Tandeau de Marsac N."/>
            <person name="Ferriera S."/>
            <person name="Johnson J."/>
            <person name="Kravitz S."/>
            <person name="Beeson K."/>
            <person name="Sutton G."/>
            <person name="Rogers Y.-H."/>
            <person name="Friedman R."/>
            <person name="Frazier M."/>
            <person name="Venter J.C."/>
        </authorList>
    </citation>
    <scope>NUCLEOTIDE SEQUENCE [LARGE SCALE GENOMIC DNA]</scope>
    <source>
        <strain evidence="1 2">PCC 7420</strain>
    </source>
</reference>
<accession>B4VUZ6</accession>
<dbReference type="AlphaFoldDB" id="B4VUZ6"/>
<evidence type="ECO:0000313" key="2">
    <source>
        <dbReference type="Proteomes" id="UP000003835"/>
    </source>
</evidence>
<sequence length="381" mass="41781">MGRKPKPPDLFLVLDFGGSLTKVIYMGKNGEPTVLCMEPEVIGVPAASVDAYERLSLDMGEALPQDRAWVKVDESYYAVGYLAAKRFHGNAGLSQLKYERAYPKTLAAVWVAATSLGLGNRFKVALAALLPPGEYENASRLEAMIASGLERFETPDGTLRVKLTHFDCKPEGAGIYLMRTQSEGMALKRKTCAVVMLGYRNASVLVSERGQVGKRVTSSFGFVRLVEMVDSRTSGLDTGRLARAIALGGEQPSPKLLQPLLQSVTREGRKEEMAALTNAIVECRPEYALALRSWLREVLPRDLDEVILSGGTADYLKRDLEEHFAGVDVIWHGVELPPNLRDAELGNRISDAYGMYLYFQSIVGQSLVESLRESTEVATSA</sequence>
<keyword evidence="2" id="KW-1185">Reference proteome</keyword>
<dbReference type="eggNOG" id="ENOG502ZA0S">
    <property type="taxonomic scope" value="Bacteria"/>
</dbReference>
<protein>
    <recommendedName>
        <fullName evidence="3">Actin-like protein N-terminal domain-containing protein</fullName>
    </recommendedName>
</protein>
<dbReference type="Gene3D" id="3.30.420.40">
    <property type="match status" value="2"/>
</dbReference>
<dbReference type="Proteomes" id="UP000003835">
    <property type="component" value="Unassembled WGS sequence"/>
</dbReference>
<organism evidence="1 2">
    <name type="scientific">Coleofasciculus chthonoplastes PCC 7420</name>
    <dbReference type="NCBI Taxonomy" id="118168"/>
    <lineage>
        <taxon>Bacteria</taxon>
        <taxon>Bacillati</taxon>
        <taxon>Cyanobacteriota</taxon>
        <taxon>Cyanophyceae</taxon>
        <taxon>Coleofasciculales</taxon>
        <taxon>Coleofasciculaceae</taxon>
        <taxon>Coleofasciculus</taxon>
    </lineage>
</organism>
<evidence type="ECO:0000313" key="1">
    <source>
        <dbReference type="EMBL" id="EDX74084.1"/>
    </source>
</evidence>
<proteinExistence type="predicted"/>
<evidence type="ECO:0008006" key="3">
    <source>
        <dbReference type="Google" id="ProtNLM"/>
    </source>
</evidence>
<dbReference type="OrthoDB" id="528098at2"/>
<dbReference type="STRING" id="118168.MC7420_4069"/>
<name>B4VUZ6_9CYAN</name>
<gene>
    <name evidence="1" type="ORF">MC7420_4069</name>
</gene>
<dbReference type="CDD" id="cd10227">
    <property type="entry name" value="ASKHA_NBD_ParM-like"/>
    <property type="match status" value="1"/>
</dbReference>
<dbReference type="HOGENOM" id="CLU_043016_1_0_3"/>